<accession>A0A371ET20</accession>
<dbReference type="AlphaFoldDB" id="A0A371ET20"/>
<dbReference type="OrthoDB" id="999762at2759"/>
<evidence type="ECO:0000313" key="1">
    <source>
        <dbReference type="EMBL" id="RDX69207.1"/>
    </source>
</evidence>
<comment type="caution">
    <text evidence="1">The sequence shown here is derived from an EMBL/GenBank/DDBJ whole genome shotgun (WGS) entry which is preliminary data.</text>
</comment>
<dbReference type="EMBL" id="QJKJ01012215">
    <property type="protein sequence ID" value="RDX69207.1"/>
    <property type="molecule type" value="Genomic_DNA"/>
</dbReference>
<protein>
    <submittedName>
        <fullName evidence="1">Uncharacterized protein</fullName>
    </submittedName>
</protein>
<keyword evidence="2" id="KW-1185">Reference proteome</keyword>
<name>A0A371ET20_MUCPR</name>
<evidence type="ECO:0000313" key="2">
    <source>
        <dbReference type="Proteomes" id="UP000257109"/>
    </source>
</evidence>
<feature type="non-terminal residue" evidence="1">
    <location>
        <position position="1"/>
    </location>
</feature>
<dbReference type="Proteomes" id="UP000257109">
    <property type="component" value="Unassembled WGS sequence"/>
</dbReference>
<organism evidence="1 2">
    <name type="scientific">Mucuna pruriens</name>
    <name type="common">Velvet bean</name>
    <name type="synonym">Dolichos pruriens</name>
    <dbReference type="NCBI Taxonomy" id="157652"/>
    <lineage>
        <taxon>Eukaryota</taxon>
        <taxon>Viridiplantae</taxon>
        <taxon>Streptophyta</taxon>
        <taxon>Embryophyta</taxon>
        <taxon>Tracheophyta</taxon>
        <taxon>Spermatophyta</taxon>
        <taxon>Magnoliopsida</taxon>
        <taxon>eudicotyledons</taxon>
        <taxon>Gunneridae</taxon>
        <taxon>Pentapetalae</taxon>
        <taxon>rosids</taxon>
        <taxon>fabids</taxon>
        <taxon>Fabales</taxon>
        <taxon>Fabaceae</taxon>
        <taxon>Papilionoideae</taxon>
        <taxon>50 kb inversion clade</taxon>
        <taxon>NPAAA clade</taxon>
        <taxon>indigoferoid/millettioid clade</taxon>
        <taxon>Phaseoleae</taxon>
        <taxon>Mucuna</taxon>
    </lineage>
</organism>
<proteinExistence type="predicted"/>
<gene>
    <name evidence="1" type="ORF">CR513_51707</name>
</gene>
<reference evidence="1" key="1">
    <citation type="submission" date="2018-05" db="EMBL/GenBank/DDBJ databases">
        <title>Draft genome of Mucuna pruriens seed.</title>
        <authorList>
            <person name="Nnadi N.E."/>
            <person name="Vos R."/>
            <person name="Hasami M.H."/>
            <person name="Devisetty U.K."/>
            <person name="Aguiy J.C."/>
        </authorList>
    </citation>
    <scope>NUCLEOTIDE SEQUENCE [LARGE SCALE GENOMIC DNA]</scope>
    <source>
        <strain evidence="1">JCA_2017</strain>
    </source>
</reference>
<sequence length="108" mass="11585">MDRSMIDAASGGALMDKTPTIARNLISNMAGSTASEVVNEVVIVDNQILENKTIELTTLSLDHHISPLLRVCGICASMEHSTDACPTLQKIDPNNVEVAAMMGGQQYR</sequence>